<dbReference type="InterPro" id="IPR010992">
    <property type="entry name" value="IHF-like_DNA-bd_dom_sf"/>
</dbReference>
<dbReference type="SUPFAM" id="SSF47729">
    <property type="entry name" value="IHF-like DNA-binding proteins"/>
    <property type="match status" value="1"/>
</dbReference>
<dbReference type="PANTHER" id="PTHR33175">
    <property type="entry name" value="DNA-BINDING PROTEIN HU"/>
    <property type="match status" value="1"/>
</dbReference>
<dbReference type="OrthoDB" id="9804203at2"/>
<keyword evidence="6" id="KW-1185">Reference proteome</keyword>
<evidence type="ECO:0000313" key="6">
    <source>
        <dbReference type="Proteomes" id="UP000197065"/>
    </source>
</evidence>
<dbReference type="Gene3D" id="4.10.520.10">
    <property type="entry name" value="IHF-like DNA-binding proteins"/>
    <property type="match status" value="1"/>
</dbReference>
<dbReference type="GO" id="GO:0005829">
    <property type="term" value="C:cytosol"/>
    <property type="evidence" value="ECO:0007669"/>
    <property type="project" value="TreeGrafter"/>
</dbReference>
<sequence>MTLDELNTVVATTTEKSKAEAARSVQAVLQAITDAVVKKEKVSIAGFGVFETSFRPERLGRNPQTGKEIKIAASTTVKFKPGKTLRDKVNS</sequence>
<reference evidence="5 6" key="1">
    <citation type="submission" date="2017-06" db="EMBL/GenBank/DDBJ databases">
        <authorList>
            <person name="Kim H.J."/>
            <person name="Triplett B.A."/>
        </authorList>
    </citation>
    <scope>NUCLEOTIDE SEQUENCE [LARGE SCALE GENOMIC DNA]</scope>
    <source>
        <strain evidence="5 6">B29T1</strain>
    </source>
</reference>
<evidence type="ECO:0000256" key="1">
    <source>
        <dbReference type="ARBA" id="ARBA00010529"/>
    </source>
</evidence>
<organism evidence="5 6">
    <name type="scientific">Arboricoccus pini</name>
    <dbReference type="NCBI Taxonomy" id="1963835"/>
    <lineage>
        <taxon>Bacteria</taxon>
        <taxon>Pseudomonadati</taxon>
        <taxon>Pseudomonadota</taxon>
        <taxon>Alphaproteobacteria</taxon>
        <taxon>Geminicoccales</taxon>
        <taxon>Geminicoccaceae</taxon>
        <taxon>Arboricoccus</taxon>
    </lineage>
</organism>
<dbReference type="Pfam" id="PF00216">
    <property type="entry name" value="Bac_DNA_binding"/>
    <property type="match status" value="1"/>
</dbReference>
<dbReference type="EMBL" id="FYEH01000001">
    <property type="protein sequence ID" value="SNB52579.1"/>
    <property type="molecule type" value="Genomic_DNA"/>
</dbReference>
<dbReference type="GO" id="GO:0003677">
    <property type="term" value="F:DNA binding"/>
    <property type="evidence" value="ECO:0007669"/>
    <property type="project" value="UniProtKB-KW"/>
</dbReference>
<evidence type="ECO:0000256" key="2">
    <source>
        <dbReference type="ARBA" id="ARBA00023067"/>
    </source>
</evidence>
<proteinExistence type="inferred from homology"/>
<comment type="similarity">
    <text evidence="1 4">Belongs to the bacterial histone-like protein family.</text>
</comment>
<dbReference type="RefSeq" id="WP_088559590.1">
    <property type="nucleotide sequence ID" value="NZ_FYEH01000001.1"/>
</dbReference>
<dbReference type="Proteomes" id="UP000197065">
    <property type="component" value="Unassembled WGS sequence"/>
</dbReference>
<dbReference type="GO" id="GO:0030527">
    <property type="term" value="F:structural constituent of chromatin"/>
    <property type="evidence" value="ECO:0007669"/>
    <property type="project" value="InterPro"/>
</dbReference>
<name>A0A212Q013_9PROT</name>
<accession>A0A212Q013</accession>
<evidence type="ECO:0000256" key="3">
    <source>
        <dbReference type="ARBA" id="ARBA00023125"/>
    </source>
</evidence>
<dbReference type="GO" id="GO:0030261">
    <property type="term" value="P:chromosome condensation"/>
    <property type="evidence" value="ECO:0007669"/>
    <property type="project" value="UniProtKB-KW"/>
</dbReference>
<gene>
    <name evidence="5" type="ORF">SAMN07250955_101275</name>
</gene>
<dbReference type="InterPro" id="IPR000119">
    <property type="entry name" value="Hist_DNA-bd"/>
</dbReference>
<protein>
    <submittedName>
        <fullName evidence="5">HU family DNA-binding protein</fullName>
    </submittedName>
</protein>
<dbReference type="PROSITE" id="PS00045">
    <property type="entry name" value="HISTONE_LIKE"/>
    <property type="match status" value="1"/>
</dbReference>
<dbReference type="PANTHER" id="PTHR33175:SF3">
    <property type="entry name" value="DNA-BINDING PROTEIN HU-BETA"/>
    <property type="match status" value="1"/>
</dbReference>
<keyword evidence="2" id="KW-0226">DNA condensation</keyword>
<dbReference type="SMART" id="SM00411">
    <property type="entry name" value="BHL"/>
    <property type="match status" value="1"/>
</dbReference>
<dbReference type="CDD" id="cd13831">
    <property type="entry name" value="HU"/>
    <property type="match status" value="1"/>
</dbReference>
<dbReference type="AlphaFoldDB" id="A0A212Q013"/>
<dbReference type="InterPro" id="IPR020816">
    <property type="entry name" value="Histone-like_DNA-bd_CS"/>
</dbReference>
<dbReference type="PRINTS" id="PR01727">
    <property type="entry name" value="DNABINDINGHU"/>
</dbReference>
<evidence type="ECO:0000313" key="5">
    <source>
        <dbReference type="EMBL" id="SNB52579.1"/>
    </source>
</evidence>
<evidence type="ECO:0000256" key="4">
    <source>
        <dbReference type="RuleBase" id="RU003939"/>
    </source>
</evidence>
<keyword evidence="3 5" id="KW-0238">DNA-binding</keyword>